<evidence type="ECO:0000256" key="5">
    <source>
        <dbReference type="ARBA" id="ARBA00022737"/>
    </source>
</evidence>
<dbReference type="InterPro" id="IPR003439">
    <property type="entry name" value="ABC_transporter-like_ATP-bd"/>
</dbReference>
<dbReference type="SMART" id="SM00382">
    <property type="entry name" value="AAA"/>
    <property type="match status" value="2"/>
</dbReference>
<protein>
    <submittedName>
        <fullName evidence="14">ABC transporter ATP-binding protein</fullName>
    </submittedName>
</protein>
<evidence type="ECO:0000256" key="12">
    <source>
        <dbReference type="SAM" id="MobiDB-lite"/>
    </source>
</evidence>
<feature type="domain" description="ABC transporter" evidence="13">
    <location>
        <begin position="45"/>
        <end position="301"/>
    </location>
</feature>
<dbReference type="GO" id="GO:0006412">
    <property type="term" value="P:translation"/>
    <property type="evidence" value="ECO:0007669"/>
    <property type="project" value="UniProtKB-KW"/>
</dbReference>
<evidence type="ECO:0000256" key="6">
    <source>
        <dbReference type="ARBA" id="ARBA00022741"/>
    </source>
</evidence>
<evidence type="ECO:0000256" key="7">
    <source>
        <dbReference type="ARBA" id="ARBA00022801"/>
    </source>
</evidence>
<evidence type="ECO:0000259" key="13">
    <source>
        <dbReference type="PROSITE" id="PS50893"/>
    </source>
</evidence>
<dbReference type="Proteomes" id="UP000664859">
    <property type="component" value="Unassembled WGS sequence"/>
</dbReference>
<dbReference type="PROSITE" id="PS50893">
    <property type="entry name" value="ABC_TRANSPORTER_2"/>
    <property type="match status" value="2"/>
</dbReference>
<name>A0A835Z1K8_9STRA</name>
<dbReference type="NCBIfam" id="TIGR03719">
    <property type="entry name" value="ABC_ABC_ChvD"/>
    <property type="match status" value="1"/>
</dbReference>
<evidence type="ECO:0000256" key="4">
    <source>
        <dbReference type="ARBA" id="ARBA00022730"/>
    </source>
</evidence>
<dbReference type="EMBL" id="JAFCMP010000379">
    <property type="protein sequence ID" value="KAG5180573.1"/>
    <property type="molecule type" value="Genomic_DNA"/>
</dbReference>
<dbReference type="OrthoDB" id="6500128at2759"/>
<dbReference type="Pfam" id="PF12848">
    <property type="entry name" value="ABC_tran_Xtn"/>
    <property type="match status" value="1"/>
</dbReference>
<dbReference type="CDD" id="cd03221">
    <property type="entry name" value="ABCF_EF-3"/>
    <property type="match status" value="2"/>
</dbReference>
<dbReference type="HAMAP" id="MF_00847">
    <property type="entry name" value="EttA"/>
    <property type="match status" value="1"/>
</dbReference>
<evidence type="ECO:0000313" key="15">
    <source>
        <dbReference type="Proteomes" id="UP000664859"/>
    </source>
</evidence>
<dbReference type="PANTHER" id="PTHR43858:SF1">
    <property type="entry name" value="ABC TRANSPORTER-RELATED PROTEIN"/>
    <property type="match status" value="1"/>
</dbReference>
<feature type="domain" description="ABC transporter" evidence="13">
    <location>
        <begin position="370"/>
        <end position="590"/>
    </location>
</feature>
<evidence type="ECO:0000256" key="9">
    <source>
        <dbReference type="ARBA" id="ARBA00022845"/>
    </source>
</evidence>
<evidence type="ECO:0000256" key="11">
    <source>
        <dbReference type="ARBA" id="ARBA00022917"/>
    </source>
</evidence>
<dbReference type="InterPro" id="IPR017871">
    <property type="entry name" value="ABC_transporter-like_CS"/>
</dbReference>
<dbReference type="AlphaFoldDB" id="A0A835Z1K8"/>
<keyword evidence="15" id="KW-1185">Reference proteome</keyword>
<dbReference type="InterPro" id="IPR022374">
    <property type="entry name" value="EttA"/>
</dbReference>
<keyword evidence="5" id="KW-0677">Repeat</keyword>
<keyword evidence="7" id="KW-0378">Hydrolase</keyword>
<dbReference type="Pfam" id="PF00005">
    <property type="entry name" value="ABC_tran"/>
    <property type="match status" value="2"/>
</dbReference>
<dbReference type="FunFam" id="3.40.50.300:FF:000011">
    <property type="entry name" value="Putative ABC transporter ATP-binding component"/>
    <property type="match status" value="1"/>
</dbReference>
<gene>
    <name evidence="14" type="ORF">JKP88DRAFT_349482</name>
</gene>
<keyword evidence="3" id="KW-0820">tRNA-binding</keyword>
<dbReference type="GO" id="GO:0019843">
    <property type="term" value="F:rRNA binding"/>
    <property type="evidence" value="ECO:0007669"/>
    <property type="project" value="UniProtKB-KW"/>
</dbReference>
<accession>A0A835Z1K8</accession>
<keyword evidence="9" id="KW-0810">Translation regulation</keyword>
<keyword evidence="10" id="KW-0694">RNA-binding</keyword>
<dbReference type="InterPro" id="IPR032781">
    <property type="entry name" value="ABC_tran_Xtn"/>
</dbReference>
<keyword evidence="2" id="KW-0963">Cytoplasm</keyword>
<dbReference type="PANTHER" id="PTHR43858">
    <property type="entry name" value="ENERGY-DEPENDENT TRANSLATIONAL THROTTLE PROTEIN ETTA"/>
    <property type="match status" value="1"/>
</dbReference>
<reference evidence="14" key="1">
    <citation type="submission" date="2021-02" db="EMBL/GenBank/DDBJ databases">
        <title>First Annotated Genome of the Yellow-green Alga Tribonema minus.</title>
        <authorList>
            <person name="Mahan K.M."/>
        </authorList>
    </citation>
    <scope>NUCLEOTIDE SEQUENCE</scope>
    <source>
        <strain evidence="14">UTEX B ZZ1240</strain>
    </source>
</reference>
<dbReference type="NCBIfam" id="NF008775">
    <property type="entry name" value="PRK11819.1"/>
    <property type="match status" value="1"/>
</dbReference>
<evidence type="ECO:0000256" key="2">
    <source>
        <dbReference type="ARBA" id="ARBA00022490"/>
    </source>
</evidence>
<dbReference type="GO" id="GO:0005524">
    <property type="term" value="F:ATP binding"/>
    <property type="evidence" value="ECO:0007669"/>
    <property type="project" value="UniProtKB-KW"/>
</dbReference>
<dbReference type="GO" id="GO:0016887">
    <property type="term" value="F:ATP hydrolysis activity"/>
    <property type="evidence" value="ECO:0007669"/>
    <property type="project" value="InterPro"/>
</dbReference>
<dbReference type="GO" id="GO:0045900">
    <property type="term" value="P:negative regulation of translational elongation"/>
    <property type="evidence" value="ECO:0007669"/>
    <property type="project" value="InterPro"/>
</dbReference>
<keyword evidence="6" id="KW-0547">Nucleotide-binding</keyword>
<comment type="similarity">
    <text evidence="1">Belongs to the ABC transporter superfamily. ABCF family. Translational throttle EttA subfamily.</text>
</comment>
<dbReference type="PROSITE" id="PS00211">
    <property type="entry name" value="ABC_TRANSPORTER_1"/>
    <property type="match status" value="2"/>
</dbReference>
<evidence type="ECO:0000256" key="1">
    <source>
        <dbReference type="ARBA" id="ARBA00005868"/>
    </source>
</evidence>
<sequence>MYSAFGKKGGKKGKGKAAKGGEGKKSGGGGGGSKVLDTSRKDYIYQMSRLTKSYGRGDGASTVLKSVSLSFYPGAKIGVLGSNGSGKSTLMKVMAGVEKEYEGESRMSDWASVGYLPQEPVLDDGPTVGDNLDAAVADIKALLDEYNAVSMEMSEPGADMEKLADKMDKLQSQIEAKNGWELDRIVERAMDALRCPPVEAQVATLSGGERRRVALCKLLLKSPSLLLLDEPTNHLDAESVAWLEDFLGRFTGTVVAITHDRYFLDNVASWILEMERGNTYVFEGNYSGWLERKADREKADAKVDAKRQKALELELEWVRASPRARQSKSKARVAAYETLAAEALQAATERSGPVESIYIPPGPKLGDTVVRAEKVAKYFGDRVLGGNEGLTFDLPKGGIVGVIGPNGVGKSTLLKMIAGQLQPDEGTLTVGESVQCMYVDQNREGLDDPNLTVFQAITDGADEIDLGTRKVNSRAYCGFFNFKGIDQQKTVNLLSGGERNRLNLARTLKQGGNVLMLDEPTNDLDHFTLRALEDAIQGFSGCAIIVSHDRYFLDRLSTHILAFEDDGTTTWFEGNFGEYEADLKRRNGGAEPKRPKFRPMPVL</sequence>
<dbReference type="FunFam" id="3.40.50.300:FF:000183">
    <property type="entry name" value="ABC transporter ATP-binding protein yjjK"/>
    <property type="match status" value="1"/>
</dbReference>
<dbReference type="InterPro" id="IPR003593">
    <property type="entry name" value="AAA+_ATPase"/>
</dbReference>
<dbReference type="SUPFAM" id="SSF52540">
    <property type="entry name" value="P-loop containing nucleoside triphosphate hydrolases"/>
    <property type="match status" value="2"/>
</dbReference>
<keyword evidence="11" id="KW-0648">Protein biosynthesis</keyword>
<dbReference type="GO" id="GO:0000049">
    <property type="term" value="F:tRNA binding"/>
    <property type="evidence" value="ECO:0007669"/>
    <property type="project" value="UniProtKB-KW"/>
</dbReference>
<proteinExistence type="inferred from homology"/>
<keyword evidence="8 14" id="KW-0067">ATP-binding</keyword>
<dbReference type="InterPro" id="IPR027417">
    <property type="entry name" value="P-loop_NTPase"/>
</dbReference>
<evidence type="ECO:0000313" key="14">
    <source>
        <dbReference type="EMBL" id="KAG5180573.1"/>
    </source>
</evidence>
<keyword evidence="4" id="KW-0699">rRNA-binding</keyword>
<dbReference type="Gene3D" id="3.40.50.300">
    <property type="entry name" value="P-loop containing nucleotide triphosphate hydrolases"/>
    <property type="match status" value="2"/>
</dbReference>
<feature type="compositionally biased region" description="Basic residues" evidence="12">
    <location>
        <begin position="8"/>
        <end position="17"/>
    </location>
</feature>
<comment type="caution">
    <text evidence="14">The sequence shown here is derived from an EMBL/GenBank/DDBJ whole genome shotgun (WGS) entry which is preliminary data.</text>
</comment>
<feature type="region of interest" description="Disordered" evidence="12">
    <location>
        <begin position="1"/>
        <end position="35"/>
    </location>
</feature>
<evidence type="ECO:0000256" key="8">
    <source>
        <dbReference type="ARBA" id="ARBA00022840"/>
    </source>
</evidence>
<evidence type="ECO:0000256" key="10">
    <source>
        <dbReference type="ARBA" id="ARBA00022884"/>
    </source>
</evidence>
<evidence type="ECO:0000256" key="3">
    <source>
        <dbReference type="ARBA" id="ARBA00022555"/>
    </source>
</evidence>
<organism evidence="14 15">
    <name type="scientific">Tribonema minus</name>
    <dbReference type="NCBI Taxonomy" id="303371"/>
    <lineage>
        <taxon>Eukaryota</taxon>
        <taxon>Sar</taxon>
        <taxon>Stramenopiles</taxon>
        <taxon>Ochrophyta</taxon>
        <taxon>PX clade</taxon>
        <taxon>Xanthophyceae</taxon>
        <taxon>Tribonematales</taxon>
        <taxon>Tribonemataceae</taxon>
        <taxon>Tribonema</taxon>
    </lineage>
</organism>